<evidence type="ECO:0000259" key="1">
    <source>
        <dbReference type="Pfam" id="PF07993"/>
    </source>
</evidence>
<proteinExistence type="predicted"/>
<reference evidence="2 3" key="1">
    <citation type="journal article" date="2016" name="Nat. Commun.">
        <title>Thousands of microbial genomes shed light on interconnected biogeochemical processes in an aquifer system.</title>
        <authorList>
            <person name="Anantharaman K."/>
            <person name="Brown C.T."/>
            <person name="Hug L.A."/>
            <person name="Sharon I."/>
            <person name="Castelle C.J."/>
            <person name="Probst A.J."/>
            <person name="Thomas B.C."/>
            <person name="Singh A."/>
            <person name="Wilkins M.J."/>
            <person name="Karaoz U."/>
            <person name="Brodie E.L."/>
            <person name="Williams K.H."/>
            <person name="Hubbard S.S."/>
            <person name="Banfield J.F."/>
        </authorList>
    </citation>
    <scope>NUCLEOTIDE SEQUENCE [LARGE SCALE GENOMIC DNA]</scope>
</reference>
<dbReference type="InterPro" id="IPR026055">
    <property type="entry name" value="FAR"/>
</dbReference>
<sequence length="379" mass="42232">MKMLLTGATGTLGSVVLEKISGNGQIYCLIRNKHGDDAGNRLGENGRAIVIPGDITLPLCGVSAENIELLKGVDVVLHCAASIDFGLSRAITTSNININGTRNILELSLKAAAKKFIHVSTSYVAGGAEFFSEDDHDIGQQLRNPYEKSKSQGEEMVRIFASKSNMPFAILRPSVIVGDSKTGKIMSFEGYYGFFKYLISLRDKVKKSSKKSVLSELVNGEKVFLPVTVRCSYTSTINLVPIDWVTNCICYFLKQGTMENRAYHLVNEDPPHVRQVIEKTLELVGVNCYLRETSEPLKNGFPKNIIKIAETMQKGFELTENLYWPYVTKEPKFSVKELKRIMGKDYSPAPQTDNKLLETLLSYAEKEKWGRKKGELTLP</sequence>
<dbReference type="InterPro" id="IPR013120">
    <property type="entry name" value="FAR_NAD-bd"/>
</dbReference>
<dbReference type="Gene3D" id="3.40.50.720">
    <property type="entry name" value="NAD(P)-binding Rossmann-like Domain"/>
    <property type="match status" value="1"/>
</dbReference>
<dbReference type="PANTHER" id="PTHR11011:SF45">
    <property type="entry name" value="FATTY ACYL-COA REDUCTASE CG8306-RELATED"/>
    <property type="match status" value="1"/>
</dbReference>
<dbReference type="InterPro" id="IPR036291">
    <property type="entry name" value="NAD(P)-bd_dom_sf"/>
</dbReference>
<dbReference type="GO" id="GO:0080019">
    <property type="term" value="F:alcohol-forming very long-chain fatty acyl-CoA reductase activity"/>
    <property type="evidence" value="ECO:0007669"/>
    <property type="project" value="InterPro"/>
</dbReference>
<dbReference type="Proteomes" id="UP000178425">
    <property type="component" value="Unassembled WGS sequence"/>
</dbReference>
<dbReference type="SUPFAM" id="SSF51735">
    <property type="entry name" value="NAD(P)-binding Rossmann-fold domains"/>
    <property type="match status" value="1"/>
</dbReference>
<name>A0A1F5WRS3_9BACT</name>
<dbReference type="AlphaFoldDB" id="A0A1F5WRS3"/>
<accession>A0A1F5WRS3</accession>
<evidence type="ECO:0000313" key="2">
    <source>
        <dbReference type="EMBL" id="OGF78314.1"/>
    </source>
</evidence>
<evidence type="ECO:0000313" key="3">
    <source>
        <dbReference type="Proteomes" id="UP000178425"/>
    </source>
</evidence>
<dbReference type="PANTHER" id="PTHR11011">
    <property type="entry name" value="MALE STERILITY PROTEIN 2-RELATED"/>
    <property type="match status" value="1"/>
</dbReference>
<gene>
    <name evidence="2" type="ORF">A2W54_04455</name>
</gene>
<dbReference type="GO" id="GO:0035336">
    <property type="term" value="P:long-chain fatty-acyl-CoA metabolic process"/>
    <property type="evidence" value="ECO:0007669"/>
    <property type="project" value="TreeGrafter"/>
</dbReference>
<feature type="domain" description="Thioester reductase (TE)" evidence="1">
    <location>
        <begin position="5"/>
        <end position="248"/>
    </location>
</feature>
<comment type="caution">
    <text evidence="2">The sequence shown here is derived from an EMBL/GenBank/DDBJ whole genome shotgun (WGS) entry which is preliminary data.</text>
</comment>
<dbReference type="EMBL" id="MFHI01000030">
    <property type="protein sequence ID" value="OGF78314.1"/>
    <property type="molecule type" value="Genomic_DNA"/>
</dbReference>
<protein>
    <recommendedName>
        <fullName evidence="1">Thioester reductase (TE) domain-containing protein</fullName>
    </recommendedName>
</protein>
<organism evidence="2 3">
    <name type="scientific">Candidatus Giovannonibacteria bacterium RIFCSPHIGHO2_02_43_13</name>
    <dbReference type="NCBI Taxonomy" id="1798330"/>
    <lineage>
        <taxon>Bacteria</taxon>
        <taxon>Candidatus Giovannoniibacteriota</taxon>
    </lineage>
</organism>
<dbReference type="Pfam" id="PF07993">
    <property type="entry name" value="NAD_binding_4"/>
    <property type="match status" value="1"/>
</dbReference>